<gene>
    <name evidence="2" type="ORF">VNO77_33430</name>
</gene>
<keyword evidence="3" id="KW-1185">Reference proteome</keyword>
<dbReference type="AlphaFoldDB" id="A0AAN9PWD2"/>
<feature type="compositionally biased region" description="Polar residues" evidence="1">
    <location>
        <begin position="14"/>
        <end position="28"/>
    </location>
</feature>
<sequence>MTCTNPSDGKGVSMTLTNQTSNSGSNTKPVIKRENWRLSLAQRDTNTGPRLGRATYLRPFGLYYCRSTTTQRMATHLTPISPPSRTMIAATKTTTIKPLVSVTKAIVPATESAVGLLLEMEVGRAK</sequence>
<accession>A0AAN9PWD2</accession>
<proteinExistence type="predicted"/>
<evidence type="ECO:0000313" key="3">
    <source>
        <dbReference type="Proteomes" id="UP001367508"/>
    </source>
</evidence>
<organism evidence="2 3">
    <name type="scientific">Canavalia gladiata</name>
    <name type="common">Sword bean</name>
    <name type="synonym">Dolichos gladiatus</name>
    <dbReference type="NCBI Taxonomy" id="3824"/>
    <lineage>
        <taxon>Eukaryota</taxon>
        <taxon>Viridiplantae</taxon>
        <taxon>Streptophyta</taxon>
        <taxon>Embryophyta</taxon>
        <taxon>Tracheophyta</taxon>
        <taxon>Spermatophyta</taxon>
        <taxon>Magnoliopsida</taxon>
        <taxon>eudicotyledons</taxon>
        <taxon>Gunneridae</taxon>
        <taxon>Pentapetalae</taxon>
        <taxon>rosids</taxon>
        <taxon>fabids</taxon>
        <taxon>Fabales</taxon>
        <taxon>Fabaceae</taxon>
        <taxon>Papilionoideae</taxon>
        <taxon>50 kb inversion clade</taxon>
        <taxon>NPAAA clade</taxon>
        <taxon>indigoferoid/millettioid clade</taxon>
        <taxon>Phaseoleae</taxon>
        <taxon>Canavalia</taxon>
    </lineage>
</organism>
<comment type="caution">
    <text evidence="2">The sequence shown here is derived from an EMBL/GenBank/DDBJ whole genome shotgun (WGS) entry which is preliminary data.</text>
</comment>
<evidence type="ECO:0000256" key="1">
    <source>
        <dbReference type="SAM" id="MobiDB-lite"/>
    </source>
</evidence>
<dbReference type="Proteomes" id="UP001367508">
    <property type="component" value="Unassembled WGS sequence"/>
</dbReference>
<name>A0AAN9PWD2_CANGL</name>
<protein>
    <submittedName>
        <fullName evidence="2">Uncharacterized protein</fullName>
    </submittedName>
</protein>
<feature type="region of interest" description="Disordered" evidence="1">
    <location>
        <begin position="1"/>
        <end position="31"/>
    </location>
</feature>
<evidence type="ECO:0000313" key="2">
    <source>
        <dbReference type="EMBL" id="KAK7314900.1"/>
    </source>
</evidence>
<dbReference type="EMBL" id="JAYMYQ010000008">
    <property type="protein sequence ID" value="KAK7314900.1"/>
    <property type="molecule type" value="Genomic_DNA"/>
</dbReference>
<reference evidence="2 3" key="1">
    <citation type="submission" date="2024-01" db="EMBL/GenBank/DDBJ databases">
        <title>The genomes of 5 underutilized Papilionoideae crops provide insights into root nodulation and disease resistanc.</title>
        <authorList>
            <person name="Jiang F."/>
        </authorList>
    </citation>
    <scope>NUCLEOTIDE SEQUENCE [LARGE SCALE GENOMIC DNA]</scope>
    <source>
        <strain evidence="2">LVBAO_FW01</strain>
        <tissue evidence="2">Leaves</tissue>
    </source>
</reference>